<reference evidence="1 2" key="1">
    <citation type="submission" date="2024-09" db="EMBL/GenBank/DDBJ databases">
        <title>T2T genomes of carrot and Alternaria dauci and their utility for understanding host-pathogen interaction during carrot leaf blight disease.</title>
        <authorList>
            <person name="Liu W."/>
            <person name="Xu S."/>
            <person name="Ou C."/>
            <person name="Liu X."/>
            <person name="Zhuang F."/>
            <person name="Deng X.W."/>
        </authorList>
    </citation>
    <scope>NUCLEOTIDE SEQUENCE [LARGE SCALE GENOMIC DNA]</scope>
    <source>
        <strain evidence="1 2">A2016</strain>
    </source>
</reference>
<evidence type="ECO:0000313" key="2">
    <source>
        <dbReference type="Proteomes" id="UP001578633"/>
    </source>
</evidence>
<comment type="caution">
    <text evidence="1">The sequence shown here is derived from an EMBL/GenBank/DDBJ whole genome shotgun (WGS) entry which is preliminary data.</text>
</comment>
<organism evidence="1 2">
    <name type="scientific">Alternaria dauci</name>
    <dbReference type="NCBI Taxonomy" id="48095"/>
    <lineage>
        <taxon>Eukaryota</taxon>
        <taxon>Fungi</taxon>
        <taxon>Dikarya</taxon>
        <taxon>Ascomycota</taxon>
        <taxon>Pezizomycotina</taxon>
        <taxon>Dothideomycetes</taxon>
        <taxon>Pleosporomycetidae</taxon>
        <taxon>Pleosporales</taxon>
        <taxon>Pleosporineae</taxon>
        <taxon>Pleosporaceae</taxon>
        <taxon>Alternaria</taxon>
        <taxon>Alternaria sect. Porri</taxon>
    </lineage>
</organism>
<accession>A0ABR3UMS3</accession>
<dbReference type="InterPro" id="IPR036770">
    <property type="entry name" value="Ankyrin_rpt-contain_sf"/>
</dbReference>
<dbReference type="SUPFAM" id="SSF48403">
    <property type="entry name" value="Ankyrin repeat"/>
    <property type="match status" value="1"/>
</dbReference>
<gene>
    <name evidence="1" type="ORF">ACET3X_003735</name>
</gene>
<dbReference type="GeneID" id="96084057"/>
<dbReference type="RefSeq" id="XP_069307713.1">
    <property type="nucleotide sequence ID" value="XM_069450260.1"/>
</dbReference>
<keyword evidence="2" id="KW-1185">Reference proteome</keyword>
<dbReference type="Gene3D" id="1.25.40.20">
    <property type="entry name" value="Ankyrin repeat-containing domain"/>
    <property type="match status" value="1"/>
</dbReference>
<protein>
    <recommendedName>
        <fullName evidence="3">Ankyrin</fullName>
    </recommendedName>
</protein>
<name>A0ABR3UMS3_9PLEO</name>
<proteinExistence type="predicted"/>
<dbReference type="EMBL" id="JBHGVX010000003">
    <property type="protein sequence ID" value="KAL1797129.1"/>
    <property type="molecule type" value="Genomic_DNA"/>
</dbReference>
<dbReference type="Proteomes" id="UP001578633">
    <property type="component" value="Chromosome 3"/>
</dbReference>
<evidence type="ECO:0000313" key="1">
    <source>
        <dbReference type="EMBL" id="KAL1797129.1"/>
    </source>
</evidence>
<evidence type="ECO:0008006" key="3">
    <source>
        <dbReference type="Google" id="ProtNLM"/>
    </source>
</evidence>
<sequence length="463" mass="52164">MSLTTNMKLLDLPPEVFQRIVGVLVKKHGLMAAWKVRGTSKAFKSYITYEVLATPSLYAYNKTRAGREILKHKLADFLYTRSIKLNGFVRAHVPEFIRDVMRAMEPWITGDEAASTLRRTLCRLFVRNYYDALKVVLTDVTKLHINHLNVIVASDKVNLIAAAAVTGNIEALRATAARSRNSLWTKSPAFGYPLDVALYAKNFDIVKAIAQQAITDQNETIINLDQDRRPEAEHLSFRQAICTCIELQRRDMFAYLLEKYVDAFGLPREACMADWLNKAVTYGRKYMLCLLIRFPNQAGISTSYKAFETACRLSKVSLLELFFTSVPTSPARLSVNQVYQSTNGPYSSTYPLMTAIQFAKPQHRRCIVKKLLELGADPNGPKYLAGLARPLQFGMYFDYANSILPLLEAGANPRLINDAGWTKAQRSKYGKVTVIGKALRVALKSHKKFKPTKGVKNFLAEVE</sequence>